<evidence type="ECO:0000313" key="5">
    <source>
        <dbReference type="EMBL" id="MFD0705430.1"/>
    </source>
</evidence>
<comment type="caution">
    <text evidence="5">The sequence shown here is derived from an EMBL/GenBank/DDBJ whole genome shotgun (WGS) entry which is preliminary data.</text>
</comment>
<comment type="cofactor">
    <cofactor evidence="1">
        <name>Mg(2+)</name>
        <dbReference type="ChEBI" id="CHEBI:18420"/>
    </cofactor>
</comment>
<dbReference type="Pfam" id="PF13419">
    <property type="entry name" value="HAD_2"/>
    <property type="match status" value="1"/>
</dbReference>
<organism evidence="5 6">
    <name type="scientific">Alloscardovia venturai</name>
    <dbReference type="NCBI Taxonomy" id="1769421"/>
    <lineage>
        <taxon>Bacteria</taxon>
        <taxon>Bacillati</taxon>
        <taxon>Actinomycetota</taxon>
        <taxon>Actinomycetes</taxon>
        <taxon>Bifidobacteriales</taxon>
        <taxon>Bifidobacteriaceae</taxon>
        <taxon>Alloscardovia</taxon>
    </lineage>
</organism>
<protein>
    <submittedName>
        <fullName evidence="5">HAD family hydrolase</fullName>
        <ecNumber evidence="5">3.1.3.-</ecNumber>
    </submittedName>
</protein>
<dbReference type="InterPro" id="IPR041492">
    <property type="entry name" value="HAD_2"/>
</dbReference>
<dbReference type="PANTHER" id="PTHR46470">
    <property type="entry name" value="N-ACYLNEURAMINATE-9-PHOSPHATASE"/>
    <property type="match status" value="1"/>
</dbReference>
<evidence type="ECO:0000256" key="1">
    <source>
        <dbReference type="ARBA" id="ARBA00001946"/>
    </source>
</evidence>
<evidence type="ECO:0000256" key="2">
    <source>
        <dbReference type="ARBA" id="ARBA00022723"/>
    </source>
</evidence>
<dbReference type="InterPro" id="IPR036412">
    <property type="entry name" value="HAD-like_sf"/>
</dbReference>
<dbReference type="InterPro" id="IPR051400">
    <property type="entry name" value="HAD-like_hydrolase"/>
</dbReference>
<proteinExistence type="predicted"/>
<dbReference type="InterPro" id="IPR023214">
    <property type="entry name" value="HAD_sf"/>
</dbReference>
<dbReference type="SUPFAM" id="SSF56784">
    <property type="entry name" value="HAD-like"/>
    <property type="match status" value="1"/>
</dbReference>
<accession>A0ABW2Y7S8</accession>
<name>A0ABW2Y7S8_9BIFI</name>
<dbReference type="NCBIfam" id="TIGR01549">
    <property type="entry name" value="HAD-SF-IA-v1"/>
    <property type="match status" value="1"/>
</dbReference>
<dbReference type="RefSeq" id="WP_377939117.1">
    <property type="nucleotide sequence ID" value="NZ_JBHTHQ010000021.1"/>
</dbReference>
<dbReference type="SFLD" id="SFLDS00003">
    <property type="entry name" value="Haloacid_Dehalogenase"/>
    <property type="match status" value="1"/>
</dbReference>
<evidence type="ECO:0000256" key="4">
    <source>
        <dbReference type="ARBA" id="ARBA00022842"/>
    </source>
</evidence>
<keyword evidence="6" id="KW-1185">Reference proteome</keyword>
<evidence type="ECO:0000313" key="6">
    <source>
        <dbReference type="Proteomes" id="UP001597036"/>
    </source>
</evidence>
<reference evidence="6" key="1">
    <citation type="journal article" date="2019" name="Int. J. Syst. Evol. Microbiol.">
        <title>The Global Catalogue of Microorganisms (GCM) 10K type strain sequencing project: providing services to taxonomists for standard genome sequencing and annotation.</title>
        <authorList>
            <consortium name="The Broad Institute Genomics Platform"/>
            <consortium name="The Broad Institute Genome Sequencing Center for Infectious Disease"/>
            <person name="Wu L."/>
            <person name="Ma J."/>
        </authorList>
    </citation>
    <scope>NUCLEOTIDE SEQUENCE [LARGE SCALE GENOMIC DNA]</scope>
    <source>
        <strain evidence="6">CCM 8604</strain>
    </source>
</reference>
<dbReference type="PANTHER" id="PTHR46470:SF2">
    <property type="entry name" value="GLYCERALDEHYDE 3-PHOSPHATE PHOSPHATASE"/>
    <property type="match status" value="1"/>
</dbReference>
<dbReference type="Proteomes" id="UP001597036">
    <property type="component" value="Unassembled WGS sequence"/>
</dbReference>
<dbReference type="GO" id="GO:0016787">
    <property type="term" value="F:hydrolase activity"/>
    <property type="evidence" value="ECO:0007669"/>
    <property type="project" value="UniProtKB-KW"/>
</dbReference>
<dbReference type="Gene3D" id="3.40.50.1000">
    <property type="entry name" value="HAD superfamily/HAD-like"/>
    <property type="match status" value="1"/>
</dbReference>
<dbReference type="EC" id="3.1.3.-" evidence="5"/>
<sequence>MIPIPRLYTEIFCDLYGTILDIHTDEDDPLLWDKMCAYMRAQGAICESGAQLFAKYQQDMDVAQKSGEALRGKYVEIDVVPVWKKLYKQFSVDADDTMAYATARHFHQESTSVLRPYPHAKEFLHVLQYDLNIRPILVSNAQAAYTVADLREHGLDELFNRIFLSSDFGVKKPDKRFFDYALEQCNVERSHVVYIGNEIGCDIEGATHAGIDAIYLHTPLSVKTDPSQSELAVLNVEGANYDAVLSWFTGRETHIQGEGVDAHIAFA</sequence>
<dbReference type="Gene3D" id="1.10.150.520">
    <property type="match status" value="1"/>
</dbReference>
<keyword evidence="3 5" id="KW-0378">Hydrolase</keyword>
<evidence type="ECO:0000256" key="3">
    <source>
        <dbReference type="ARBA" id="ARBA00022801"/>
    </source>
</evidence>
<dbReference type="SFLD" id="SFLDG01129">
    <property type="entry name" value="C1.5:_HAD__Beta-PGM__Phosphata"/>
    <property type="match status" value="1"/>
</dbReference>
<gene>
    <name evidence="5" type="ORF">ACFQY8_06695</name>
</gene>
<keyword evidence="2" id="KW-0479">Metal-binding</keyword>
<dbReference type="EMBL" id="JBHTHQ010000021">
    <property type="protein sequence ID" value="MFD0705430.1"/>
    <property type="molecule type" value="Genomic_DNA"/>
</dbReference>
<dbReference type="InterPro" id="IPR006439">
    <property type="entry name" value="HAD-SF_hydro_IA"/>
</dbReference>
<keyword evidence="4" id="KW-0460">Magnesium</keyword>